<dbReference type="Proteomes" id="UP000245474">
    <property type="component" value="Unassembled WGS sequence"/>
</dbReference>
<gene>
    <name evidence="2" type="ORF">DEM34_15115</name>
</gene>
<protein>
    <submittedName>
        <fullName evidence="2">Uncharacterized protein</fullName>
    </submittedName>
</protein>
<dbReference type="AlphaFoldDB" id="A0A2U2MXZ6"/>
<feature type="region of interest" description="Disordered" evidence="1">
    <location>
        <begin position="1"/>
        <end position="46"/>
    </location>
</feature>
<proteinExistence type="predicted"/>
<feature type="compositionally biased region" description="Pro residues" evidence="1">
    <location>
        <begin position="8"/>
        <end position="32"/>
    </location>
</feature>
<name>A0A2U2MXZ6_9GAMM</name>
<evidence type="ECO:0000256" key="1">
    <source>
        <dbReference type="SAM" id="MobiDB-lite"/>
    </source>
</evidence>
<organism evidence="2 3">
    <name type="scientific">Sediminicurvatus halobius</name>
    <dbReference type="NCBI Taxonomy" id="2182432"/>
    <lineage>
        <taxon>Bacteria</taxon>
        <taxon>Pseudomonadati</taxon>
        <taxon>Pseudomonadota</taxon>
        <taxon>Gammaproteobacteria</taxon>
        <taxon>Chromatiales</taxon>
        <taxon>Ectothiorhodospiraceae</taxon>
        <taxon>Sediminicurvatus</taxon>
    </lineage>
</organism>
<feature type="region of interest" description="Disordered" evidence="1">
    <location>
        <begin position="65"/>
        <end position="84"/>
    </location>
</feature>
<sequence length="84" mass="8677">MTSLPLAVPLPSPPLMRSLPGPPWMLSPPPRPLMKSSPAFDQRISAPAPPSITICPSVGPPLSWMTSGPSPAKKVSTLATVASP</sequence>
<comment type="caution">
    <text evidence="2">The sequence shown here is derived from an EMBL/GenBank/DDBJ whole genome shotgun (WGS) entry which is preliminary data.</text>
</comment>
<keyword evidence="3" id="KW-1185">Reference proteome</keyword>
<reference evidence="2 3" key="1">
    <citation type="submission" date="2018-05" db="EMBL/GenBank/DDBJ databases">
        <title>Spiribacter halobius sp. nov., a moderately halophilic bacterium isolated from marine solar saltern.</title>
        <authorList>
            <person name="Zheng W.-S."/>
            <person name="Lu D.-C."/>
            <person name="Du Z.-J."/>
        </authorList>
    </citation>
    <scope>NUCLEOTIDE SEQUENCE [LARGE SCALE GENOMIC DNA]</scope>
    <source>
        <strain evidence="2 3">E85</strain>
    </source>
</reference>
<dbReference type="EMBL" id="QFFI01000028">
    <property type="protein sequence ID" value="PWG61688.1"/>
    <property type="molecule type" value="Genomic_DNA"/>
</dbReference>
<evidence type="ECO:0000313" key="2">
    <source>
        <dbReference type="EMBL" id="PWG61688.1"/>
    </source>
</evidence>
<evidence type="ECO:0000313" key="3">
    <source>
        <dbReference type="Proteomes" id="UP000245474"/>
    </source>
</evidence>
<accession>A0A2U2MXZ6</accession>